<dbReference type="AlphaFoldDB" id="A0A6I2UGA2"/>
<evidence type="ECO:0000256" key="1">
    <source>
        <dbReference type="ARBA" id="ARBA00004533"/>
    </source>
</evidence>
<evidence type="ECO:0000256" key="6">
    <source>
        <dbReference type="ARBA" id="ARBA00023315"/>
    </source>
</evidence>
<name>A0A6I2UGA2_9FIRM</name>
<keyword evidence="6 7" id="KW-0012">Acyltransferase</keyword>
<dbReference type="Pfam" id="PF03279">
    <property type="entry name" value="Lip_A_acyltrans"/>
    <property type="match status" value="1"/>
</dbReference>
<evidence type="ECO:0000256" key="3">
    <source>
        <dbReference type="ARBA" id="ARBA00022519"/>
    </source>
</evidence>
<reference evidence="7 8" key="1">
    <citation type="submission" date="2019-08" db="EMBL/GenBank/DDBJ databases">
        <title>In-depth cultivation of the pig gut microbiome towards novel bacterial diversity and tailored functional studies.</title>
        <authorList>
            <person name="Wylensek D."/>
            <person name="Hitch T.C.A."/>
            <person name="Clavel T."/>
        </authorList>
    </citation>
    <scope>NUCLEOTIDE SEQUENCE [LARGE SCALE GENOMIC DNA]</scope>
    <source>
        <strain evidence="7 8">WCA-693-APC-5D-A</strain>
    </source>
</reference>
<comment type="caution">
    <text evidence="7">The sequence shown here is derived from an EMBL/GenBank/DDBJ whole genome shotgun (WGS) entry which is preliminary data.</text>
</comment>
<proteinExistence type="predicted"/>
<evidence type="ECO:0000313" key="7">
    <source>
        <dbReference type="EMBL" id="MSU08052.1"/>
    </source>
</evidence>
<dbReference type="Proteomes" id="UP000433181">
    <property type="component" value="Unassembled WGS sequence"/>
</dbReference>
<organism evidence="7 8">
    <name type="scientific">Anaerovibrio slackiae</name>
    <dbReference type="NCBI Taxonomy" id="2652309"/>
    <lineage>
        <taxon>Bacteria</taxon>
        <taxon>Bacillati</taxon>
        <taxon>Bacillota</taxon>
        <taxon>Negativicutes</taxon>
        <taxon>Selenomonadales</taxon>
        <taxon>Selenomonadaceae</taxon>
        <taxon>Anaerovibrio</taxon>
    </lineage>
</organism>
<comment type="subcellular location">
    <subcellularLocation>
        <location evidence="1">Cell inner membrane</location>
    </subcellularLocation>
</comment>
<dbReference type="EMBL" id="VUNR01000004">
    <property type="protein sequence ID" value="MSU08052.1"/>
    <property type="molecule type" value="Genomic_DNA"/>
</dbReference>
<dbReference type="PANTHER" id="PTHR30606:SF10">
    <property type="entry name" value="PHOSPHATIDYLINOSITOL MANNOSIDE ACYLTRANSFERASE"/>
    <property type="match status" value="1"/>
</dbReference>
<dbReference type="GO" id="GO:0009247">
    <property type="term" value="P:glycolipid biosynthetic process"/>
    <property type="evidence" value="ECO:0007669"/>
    <property type="project" value="UniProtKB-ARBA"/>
</dbReference>
<dbReference type="PANTHER" id="PTHR30606">
    <property type="entry name" value="LIPID A BIOSYNTHESIS LAUROYL ACYLTRANSFERASE"/>
    <property type="match status" value="1"/>
</dbReference>
<protein>
    <submittedName>
        <fullName evidence="7">Lysophospholipid acyltransferase family protein</fullName>
    </submittedName>
</protein>
<keyword evidence="2" id="KW-1003">Cell membrane</keyword>
<accession>A0A6I2UGA2</accession>
<dbReference type="GeneID" id="96777966"/>
<dbReference type="CDD" id="cd07984">
    <property type="entry name" value="LPLAT_LABLAT-like"/>
    <property type="match status" value="1"/>
</dbReference>
<dbReference type="RefSeq" id="WP_154406191.1">
    <property type="nucleotide sequence ID" value="NZ_JBJDWX010000059.1"/>
</dbReference>
<keyword evidence="3" id="KW-0997">Cell inner membrane</keyword>
<gene>
    <name evidence="7" type="ORF">FYJ84_03475</name>
</gene>
<keyword evidence="5" id="KW-0472">Membrane</keyword>
<sequence>MYWFLKVLSWLACRFSMDTCLGVGNFLGRLTWYGVPGKRKRMGIDNVMRCLGTDAQEAERIVKASWVQFGPMVMEVLRYPELIKEGRMQQHVSIEGLEYLQEAIRQGQGGIIATNHSDSWEIMGAALAQYGVPLVGVAKKQKNHQADRFIIEYRELSGMHITYSSDVREMFKMIKEGWLIGLIMDQDPSLRDGIILDFFGRKTNCVTGPATLARFQNAPIFPGQIRHRPDGGHHITIFPPVYVEKTKNKQEDIRRTMQQLVDILEQQIRNYPEDWFWLHDRWKSVRSLGLD</sequence>
<keyword evidence="8" id="KW-1185">Reference proteome</keyword>
<evidence type="ECO:0000256" key="4">
    <source>
        <dbReference type="ARBA" id="ARBA00022679"/>
    </source>
</evidence>
<dbReference type="GO" id="GO:0005886">
    <property type="term" value="C:plasma membrane"/>
    <property type="evidence" value="ECO:0007669"/>
    <property type="project" value="UniProtKB-SubCell"/>
</dbReference>
<evidence type="ECO:0000313" key="8">
    <source>
        <dbReference type="Proteomes" id="UP000433181"/>
    </source>
</evidence>
<dbReference type="InterPro" id="IPR004960">
    <property type="entry name" value="LipA_acyltrans"/>
</dbReference>
<dbReference type="GO" id="GO:0016746">
    <property type="term" value="F:acyltransferase activity"/>
    <property type="evidence" value="ECO:0007669"/>
    <property type="project" value="UniProtKB-KW"/>
</dbReference>
<evidence type="ECO:0000256" key="5">
    <source>
        <dbReference type="ARBA" id="ARBA00023136"/>
    </source>
</evidence>
<keyword evidence="4 7" id="KW-0808">Transferase</keyword>
<evidence type="ECO:0000256" key="2">
    <source>
        <dbReference type="ARBA" id="ARBA00022475"/>
    </source>
</evidence>